<reference evidence="2 3" key="1">
    <citation type="submission" date="2021-12" db="EMBL/GenBank/DDBJ databases">
        <title>Genome seq of P8.</title>
        <authorList>
            <person name="Seo T."/>
        </authorList>
    </citation>
    <scope>NUCLEOTIDE SEQUENCE [LARGE SCALE GENOMIC DNA]</scope>
    <source>
        <strain evidence="2 3">P8</strain>
    </source>
</reference>
<feature type="chain" id="PRO_5047449597" evidence="1">
    <location>
        <begin position="30"/>
        <end position="272"/>
    </location>
</feature>
<keyword evidence="1" id="KW-0732">Signal</keyword>
<keyword evidence="3" id="KW-1185">Reference proteome</keyword>
<dbReference type="RefSeq" id="WP_233372969.1">
    <property type="nucleotide sequence ID" value="NZ_JAJTWU010000006.1"/>
</dbReference>
<gene>
    <name evidence="2" type="ORF">LXT13_16050</name>
</gene>
<sequence>MPFLPQLPDRPALRLLVAALASPLAPAWAAPAAPALPTQLVCKPDVNHVFSVSRYAVGTPLAVSASVSAGTRDCDFASTGSPTALPGGAWRFEWDDETLGQRQRVDVSRAGADGYTVAFNPATCGALRLPASVALSPSGRGCAVSVDRDGAFVQFWQQLRDALARRDGDLLQRLSLPQLEFVDGPDIVKAPSSIMRTAARCLPGVPATTKALDLGEILRSAEAPRLDMPPLSRRGDARIDFAGAMSLTWTPQGWRMDGFNASPGVFSRCETR</sequence>
<evidence type="ECO:0000313" key="2">
    <source>
        <dbReference type="EMBL" id="MCE4555918.1"/>
    </source>
</evidence>
<dbReference type="EMBL" id="JAJTWU010000006">
    <property type="protein sequence ID" value="MCE4555918.1"/>
    <property type="molecule type" value="Genomic_DNA"/>
</dbReference>
<feature type="signal peptide" evidence="1">
    <location>
        <begin position="1"/>
        <end position="29"/>
    </location>
</feature>
<evidence type="ECO:0000313" key="3">
    <source>
        <dbReference type="Proteomes" id="UP001200741"/>
    </source>
</evidence>
<protein>
    <submittedName>
        <fullName evidence="2">Uncharacterized protein</fullName>
    </submittedName>
</protein>
<proteinExistence type="predicted"/>
<evidence type="ECO:0000256" key="1">
    <source>
        <dbReference type="SAM" id="SignalP"/>
    </source>
</evidence>
<accession>A0ABS8XXC3</accession>
<name>A0ABS8XXC3_9BURK</name>
<comment type="caution">
    <text evidence="2">The sequence shown here is derived from an EMBL/GenBank/DDBJ whole genome shotgun (WGS) entry which is preliminary data.</text>
</comment>
<organism evidence="2 3">
    <name type="scientific">Pelomonas cellulosilytica</name>
    <dbReference type="NCBI Taxonomy" id="2906762"/>
    <lineage>
        <taxon>Bacteria</taxon>
        <taxon>Pseudomonadati</taxon>
        <taxon>Pseudomonadota</taxon>
        <taxon>Betaproteobacteria</taxon>
        <taxon>Burkholderiales</taxon>
        <taxon>Sphaerotilaceae</taxon>
        <taxon>Roseateles</taxon>
    </lineage>
</organism>
<dbReference type="Proteomes" id="UP001200741">
    <property type="component" value="Unassembled WGS sequence"/>
</dbReference>